<feature type="transmembrane region" description="Helical" evidence="6">
    <location>
        <begin position="227"/>
        <end position="246"/>
    </location>
</feature>
<evidence type="ECO:0000256" key="5">
    <source>
        <dbReference type="SAM" id="MobiDB-lite"/>
    </source>
</evidence>
<gene>
    <name evidence="7" type="ORF">C2L64_07280</name>
</gene>
<dbReference type="EMBL" id="CP026105">
    <property type="protein sequence ID" value="AUT68156.1"/>
    <property type="molecule type" value="Genomic_DNA"/>
</dbReference>
<keyword evidence="3 6" id="KW-1133">Transmembrane helix</keyword>
<evidence type="ECO:0000256" key="1">
    <source>
        <dbReference type="ARBA" id="ARBA00004141"/>
    </source>
</evidence>
<evidence type="ECO:0000256" key="6">
    <source>
        <dbReference type="SAM" id="Phobius"/>
    </source>
</evidence>
<sequence>MTKDTIQHERHPDTTDRATPPDHPEKAGAESPHLDAGEKDQAAQHTAPHALMLHEIVREEGEAALERTVIALVWSSLAAGLSMGFSFLTTAVLQAGLPDTSWRHLVSSFGYTTGFVLVIMGRQQLFSESTLTVVLPVLTRRDLDCLLKALRLWIVVLFCNLLSSWAFAAMLRLPGVFEADVVDALDETARSAVGPANTFPTFIRAVLGGWLIALMVWLLPSARSARLLTVVLITWVVAVAKLSHIIAGSTEVAYAVLAGDASMADYFGRFLLPTLAGNVVGGMTLVALLNHAAIAPEISERR</sequence>
<dbReference type="GeneID" id="55528140"/>
<proteinExistence type="predicted"/>
<evidence type="ECO:0000256" key="3">
    <source>
        <dbReference type="ARBA" id="ARBA00022989"/>
    </source>
</evidence>
<accession>A0AAJ4SZT9</accession>
<comment type="subcellular location">
    <subcellularLocation>
        <location evidence="1">Membrane</location>
        <topology evidence="1">Multi-pass membrane protein</topology>
    </subcellularLocation>
</comment>
<dbReference type="RefSeq" id="WP_007744562.1">
    <property type="nucleotide sequence ID" value="NZ_CADFGJ010000027.1"/>
</dbReference>
<reference evidence="7 8" key="1">
    <citation type="submission" date="2018-01" db="EMBL/GenBank/DDBJ databases">
        <title>Species boundaries and ecological features among Paraburkholderia terrae DSMZ17804T, P. hospita DSMZ17164T and P. caribensis DSMZ13236T.</title>
        <authorList>
            <person name="Pratama A.A."/>
        </authorList>
    </citation>
    <scope>NUCLEOTIDE SEQUENCE [LARGE SCALE GENOMIC DNA]</scope>
    <source>
        <strain evidence="7 8">DSM 17164</strain>
    </source>
</reference>
<organism evidence="7 8">
    <name type="scientific">Paraburkholderia hospita</name>
    <dbReference type="NCBI Taxonomy" id="169430"/>
    <lineage>
        <taxon>Bacteria</taxon>
        <taxon>Pseudomonadati</taxon>
        <taxon>Pseudomonadota</taxon>
        <taxon>Betaproteobacteria</taxon>
        <taxon>Burkholderiales</taxon>
        <taxon>Burkholderiaceae</taxon>
        <taxon>Paraburkholderia</taxon>
    </lineage>
</organism>
<dbReference type="GO" id="GO:0015499">
    <property type="term" value="F:formate transmembrane transporter activity"/>
    <property type="evidence" value="ECO:0007669"/>
    <property type="project" value="TreeGrafter"/>
</dbReference>
<feature type="compositionally biased region" description="Basic and acidic residues" evidence="5">
    <location>
        <begin position="1"/>
        <end position="42"/>
    </location>
</feature>
<name>A0AAJ4SZT9_9BURK</name>
<dbReference type="AlphaFoldDB" id="A0AAJ4SZT9"/>
<evidence type="ECO:0000313" key="8">
    <source>
        <dbReference type="Proteomes" id="UP000236649"/>
    </source>
</evidence>
<evidence type="ECO:0000256" key="4">
    <source>
        <dbReference type="ARBA" id="ARBA00023136"/>
    </source>
</evidence>
<dbReference type="GO" id="GO:0005886">
    <property type="term" value="C:plasma membrane"/>
    <property type="evidence" value="ECO:0007669"/>
    <property type="project" value="TreeGrafter"/>
</dbReference>
<dbReference type="KEGG" id="phs:C2L64_07280"/>
<dbReference type="InterPro" id="IPR000292">
    <property type="entry name" value="For/NO2_transpt"/>
</dbReference>
<dbReference type="Pfam" id="PF01226">
    <property type="entry name" value="Form_Nir_trans"/>
    <property type="match status" value="1"/>
</dbReference>
<feature type="transmembrane region" description="Helical" evidence="6">
    <location>
        <begin position="101"/>
        <end position="120"/>
    </location>
</feature>
<feature type="region of interest" description="Disordered" evidence="5">
    <location>
        <begin position="1"/>
        <end position="45"/>
    </location>
</feature>
<dbReference type="Gene3D" id="1.20.1080.10">
    <property type="entry name" value="Glycerol uptake facilitator protein"/>
    <property type="match status" value="1"/>
</dbReference>
<evidence type="ECO:0000313" key="7">
    <source>
        <dbReference type="EMBL" id="AUT68156.1"/>
    </source>
</evidence>
<dbReference type="InterPro" id="IPR023271">
    <property type="entry name" value="Aquaporin-like"/>
</dbReference>
<feature type="transmembrane region" description="Helical" evidence="6">
    <location>
        <begin position="201"/>
        <end position="220"/>
    </location>
</feature>
<dbReference type="PANTHER" id="PTHR30520:SF2">
    <property type="entry name" value="INNER MEMBRANE PROTEIN YFDC"/>
    <property type="match status" value="1"/>
</dbReference>
<feature type="transmembrane region" description="Helical" evidence="6">
    <location>
        <begin position="150"/>
        <end position="171"/>
    </location>
</feature>
<dbReference type="PANTHER" id="PTHR30520">
    <property type="entry name" value="FORMATE TRANSPORTER-RELATED"/>
    <property type="match status" value="1"/>
</dbReference>
<feature type="transmembrane region" description="Helical" evidence="6">
    <location>
        <begin position="68"/>
        <end position="89"/>
    </location>
</feature>
<dbReference type="Proteomes" id="UP000236649">
    <property type="component" value="Chromosome 1"/>
</dbReference>
<keyword evidence="2 6" id="KW-0812">Transmembrane</keyword>
<feature type="transmembrane region" description="Helical" evidence="6">
    <location>
        <begin position="266"/>
        <end position="289"/>
    </location>
</feature>
<evidence type="ECO:0000256" key="2">
    <source>
        <dbReference type="ARBA" id="ARBA00022692"/>
    </source>
</evidence>
<keyword evidence="4 6" id="KW-0472">Membrane</keyword>
<protein>
    <submittedName>
        <fullName evidence="7">Formate/nitrite transporter family protein</fullName>
    </submittedName>
</protein>